<dbReference type="AlphaFoldDB" id="A0A4V4LUA9"/>
<dbReference type="GO" id="GO:0006979">
    <property type="term" value="P:response to oxidative stress"/>
    <property type="evidence" value="ECO:0007669"/>
    <property type="project" value="TreeGrafter"/>
</dbReference>
<evidence type="ECO:0000256" key="8">
    <source>
        <dbReference type="ARBA" id="ARBA00023136"/>
    </source>
</evidence>
<dbReference type="PIRSF" id="PIRSF006643">
    <property type="entry name" value="NDUA6"/>
    <property type="match status" value="1"/>
</dbReference>
<dbReference type="CDD" id="cd20266">
    <property type="entry name" value="Complex1_LYR_NDUFA6_LYRM6"/>
    <property type="match status" value="1"/>
</dbReference>
<evidence type="ECO:0000256" key="2">
    <source>
        <dbReference type="ARBA" id="ARBA00009508"/>
    </source>
</evidence>
<accession>A0A4V4LUA9</accession>
<dbReference type="Pfam" id="PF13233">
    <property type="entry name" value="Complex1_LYR_2"/>
    <property type="match status" value="1"/>
</dbReference>
<dbReference type="EMBL" id="SPNW01000001">
    <property type="protein sequence ID" value="TIA93623.1"/>
    <property type="molecule type" value="Genomic_DNA"/>
</dbReference>
<keyword evidence="3" id="KW-0813">Transport</keyword>
<organism evidence="9 10">
    <name type="scientific">Wallemia hederae</name>
    <dbReference type="NCBI Taxonomy" id="1540922"/>
    <lineage>
        <taxon>Eukaryota</taxon>
        <taxon>Fungi</taxon>
        <taxon>Dikarya</taxon>
        <taxon>Basidiomycota</taxon>
        <taxon>Wallemiomycotina</taxon>
        <taxon>Wallemiomycetes</taxon>
        <taxon>Wallemiales</taxon>
        <taxon>Wallemiaceae</taxon>
        <taxon>Wallemia</taxon>
    </lineage>
</organism>
<evidence type="ECO:0000256" key="5">
    <source>
        <dbReference type="ARBA" id="ARBA00022792"/>
    </source>
</evidence>
<gene>
    <name evidence="9" type="ORF">E3P99_00104</name>
</gene>
<protein>
    <submittedName>
        <fullName evidence="9">Uncharacterized protein</fullName>
    </submittedName>
</protein>
<dbReference type="PANTHER" id="PTHR12964:SF0">
    <property type="entry name" value="NADH DEHYDROGENASE [UBIQUINONE] 1 ALPHA SUBCOMPLEX SUBUNIT 6"/>
    <property type="match status" value="1"/>
</dbReference>
<dbReference type="InterPro" id="IPR045299">
    <property type="entry name" value="Complex1_LYR_NDUFA6_LYRM6"/>
</dbReference>
<evidence type="ECO:0000256" key="3">
    <source>
        <dbReference type="ARBA" id="ARBA00022448"/>
    </source>
</evidence>
<evidence type="ECO:0000256" key="4">
    <source>
        <dbReference type="ARBA" id="ARBA00022660"/>
    </source>
</evidence>
<dbReference type="GO" id="GO:0005743">
    <property type="term" value="C:mitochondrial inner membrane"/>
    <property type="evidence" value="ECO:0007669"/>
    <property type="project" value="UniProtKB-SubCell"/>
</dbReference>
<evidence type="ECO:0000313" key="10">
    <source>
        <dbReference type="Proteomes" id="UP000310189"/>
    </source>
</evidence>
<dbReference type="GO" id="GO:0045271">
    <property type="term" value="C:respiratory chain complex I"/>
    <property type="evidence" value="ECO:0007669"/>
    <property type="project" value="InterPro"/>
</dbReference>
<sequence>MTTIPSRLSQVARSSTSMAEAHARARTLYRDFYRGAPSICALYSLNIPPSQIRAKIRQEFEKNSNLDDLNVIDLVLFKGRQEYQETMNAWKQESHIMRWFALEEVSSYLSPLVSLTRTGSTLVKRLYNVLRSHTLAARPQTFLEKFYAGRDEDQV</sequence>
<reference evidence="9 10" key="1">
    <citation type="submission" date="2019-03" db="EMBL/GenBank/DDBJ databases">
        <title>Sequencing 23 genomes of Wallemia ichthyophaga.</title>
        <authorList>
            <person name="Gostincar C."/>
        </authorList>
    </citation>
    <scope>NUCLEOTIDE SEQUENCE [LARGE SCALE GENOMIC DNA]</scope>
    <source>
        <strain evidence="9 10">EXF-5753</strain>
    </source>
</reference>
<keyword evidence="7" id="KW-0496">Mitochondrion</keyword>
<comment type="caution">
    <text evidence="9">The sequence shown here is derived from an EMBL/GenBank/DDBJ whole genome shotgun (WGS) entry which is preliminary data.</text>
</comment>
<keyword evidence="6" id="KW-0249">Electron transport</keyword>
<keyword evidence="5" id="KW-0999">Mitochondrion inner membrane</keyword>
<dbReference type="Proteomes" id="UP000310189">
    <property type="component" value="Unassembled WGS sequence"/>
</dbReference>
<comment type="subcellular location">
    <subcellularLocation>
        <location evidence="1">Mitochondrion inner membrane</location>
        <topology evidence="1">Peripheral membrane protein</topology>
        <orientation evidence="1">Matrix side</orientation>
    </subcellularLocation>
</comment>
<dbReference type="PANTHER" id="PTHR12964">
    <property type="entry name" value="NADH-UBIQUINONE OXIDOREDUCTASE B14 SUBUNIT"/>
    <property type="match status" value="1"/>
</dbReference>
<keyword evidence="4" id="KW-0679">Respiratory chain</keyword>
<dbReference type="OrthoDB" id="14535at2759"/>
<dbReference type="InterPro" id="IPR016488">
    <property type="entry name" value="NADH_Ub_cplx-1_asu_su-6"/>
</dbReference>
<comment type="similarity">
    <text evidence="2">Belongs to the complex I LYR family.</text>
</comment>
<evidence type="ECO:0000256" key="7">
    <source>
        <dbReference type="ARBA" id="ARBA00023128"/>
    </source>
</evidence>
<proteinExistence type="inferred from homology"/>
<keyword evidence="8" id="KW-0472">Membrane</keyword>
<evidence type="ECO:0000256" key="1">
    <source>
        <dbReference type="ARBA" id="ARBA00004443"/>
    </source>
</evidence>
<evidence type="ECO:0000256" key="6">
    <source>
        <dbReference type="ARBA" id="ARBA00022982"/>
    </source>
</evidence>
<evidence type="ECO:0000313" key="9">
    <source>
        <dbReference type="EMBL" id="TIA93623.1"/>
    </source>
</evidence>
<keyword evidence="10" id="KW-1185">Reference proteome</keyword>
<name>A0A4V4LUA9_9BASI</name>